<reference evidence="2 3" key="1">
    <citation type="journal article" date="2023" name="G3 (Bethesda)">
        <title>A chromosome-level genome assembly of Zasmidium syzygii isolated from banana leaves.</title>
        <authorList>
            <person name="van Westerhoven A.C."/>
            <person name="Mehrabi R."/>
            <person name="Talebi R."/>
            <person name="Steentjes M.B.F."/>
            <person name="Corcolon B."/>
            <person name="Chong P.A."/>
            <person name="Kema G.H.J."/>
            <person name="Seidl M.F."/>
        </authorList>
    </citation>
    <scope>NUCLEOTIDE SEQUENCE [LARGE SCALE GENOMIC DNA]</scope>
    <source>
        <strain evidence="2 3">P124</strain>
    </source>
</reference>
<name>A0ABR0EF19_ZASCE</name>
<sequence>MVTMAGVHRLAIAGLSILASTSSAAPTAGDDNTLSAILAPASAGIASAENVNCFNNCHGISRDTAVQALNWFCKQFDGREMKTSEDNLWGRYQYKPDLEHQYLGYYDEGEIIMTINVTSDAECSPSQTMSYDSCFSYGLVPVDSCNTASVEGKQGGTVLNGCLEYGFQPNPKYWPECAMEPAEEVKSIDVRAAETPSATDTSYINCYNNCYGIARFVAVAAVTEFCNMAAGKLFTKSGEMFAHNYLYQPIGDKQNDEFYEEGQIRMVINVTEGVDCNPPRGVLMTFGACFDNVMRHSVDGCNTGGENGKQGGWTTSGCLTYTFQPNPLYYPDCNRGFVQDPPSAGLLEAATAAPPDSTIETRSIHAAADVISNDDPLVDTRDVPDTSHQDLVASLAPQSTPSSFITLDLEDEDWTPPSCLNNCFGVSRFVAGTAANALAVQSFGEDAKYFSTSADNLRMDYGYEPNGDKFQGHRWIEEGNIEMTIEVLPGTVCEEPYELRNNMVYEIFMKKIIDNCNTDTADVKQGGWLTHRCLNFTINPNALFWPHCKNYG</sequence>
<keyword evidence="1" id="KW-0732">Signal</keyword>
<feature type="chain" id="PRO_5046149249" evidence="1">
    <location>
        <begin position="25"/>
        <end position="552"/>
    </location>
</feature>
<evidence type="ECO:0000256" key="1">
    <source>
        <dbReference type="SAM" id="SignalP"/>
    </source>
</evidence>
<proteinExistence type="predicted"/>
<feature type="signal peptide" evidence="1">
    <location>
        <begin position="1"/>
        <end position="24"/>
    </location>
</feature>
<dbReference type="Proteomes" id="UP001305779">
    <property type="component" value="Unassembled WGS sequence"/>
</dbReference>
<dbReference type="EMBL" id="JAXOVC010000006">
    <property type="protein sequence ID" value="KAK4499885.1"/>
    <property type="molecule type" value="Genomic_DNA"/>
</dbReference>
<gene>
    <name evidence="2" type="ORF">PRZ48_008071</name>
</gene>
<protein>
    <submittedName>
        <fullName evidence="2">Uncharacterized protein</fullName>
    </submittedName>
</protein>
<evidence type="ECO:0000313" key="2">
    <source>
        <dbReference type="EMBL" id="KAK4499885.1"/>
    </source>
</evidence>
<evidence type="ECO:0000313" key="3">
    <source>
        <dbReference type="Proteomes" id="UP001305779"/>
    </source>
</evidence>
<keyword evidence="3" id="KW-1185">Reference proteome</keyword>
<organism evidence="2 3">
    <name type="scientific">Zasmidium cellare</name>
    <name type="common">Wine cellar mold</name>
    <name type="synonym">Racodium cellare</name>
    <dbReference type="NCBI Taxonomy" id="395010"/>
    <lineage>
        <taxon>Eukaryota</taxon>
        <taxon>Fungi</taxon>
        <taxon>Dikarya</taxon>
        <taxon>Ascomycota</taxon>
        <taxon>Pezizomycotina</taxon>
        <taxon>Dothideomycetes</taxon>
        <taxon>Dothideomycetidae</taxon>
        <taxon>Mycosphaerellales</taxon>
        <taxon>Mycosphaerellaceae</taxon>
        <taxon>Zasmidium</taxon>
    </lineage>
</organism>
<comment type="caution">
    <text evidence="2">The sequence shown here is derived from an EMBL/GenBank/DDBJ whole genome shotgun (WGS) entry which is preliminary data.</text>
</comment>
<accession>A0ABR0EF19</accession>